<dbReference type="Proteomes" id="UP000222460">
    <property type="component" value="Unassembled WGS sequence"/>
</dbReference>
<protein>
    <recommendedName>
        <fullName evidence="4">DUF1120 domain-containing protein</fullName>
    </recommendedName>
</protein>
<keyword evidence="1" id="KW-0732">Signal</keyword>
<gene>
    <name evidence="2" type="ORF">CRX57_15220</name>
</gene>
<dbReference type="EMBL" id="PDKZ01000002">
    <property type="protein sequence ID" value="PHH41473.1"/>
    <property type="molecule type" value="Genomic_DNA"/>
</dbReference>
<accession>A0A2C5W9W2</accession>
<evidence type="ECO:0008006" key="4">
    <source>
        <dbReference type="Google" id="ProtNLM"/>
    </source>
</evidence>
<sequence length="176" mass="19275">MTELLRMHRWIVLITLASLASTSVMASEACQMTLSPSTVDYGVSTRAELLARPSGNDGSFGVRNVHLRIQCPAARAISWSFAAPSSDALHYRWAPGRLQIRIVAARLDGAPVQWQRDEGEAGLLQPGDRITAWRSGSLAAGRHLEVELEIEARVSDASSRVADLQRFEGFGTFQLE</sequence>
<proteinExistence type="predicted"/>
<dbReference type="Pfam" id="PF06551">
    <property type="entry name" value="DUF1120"/>
    <property type="match status" value="1"/>
</dbReference>
<dbReference type="RefSeq" id="WP_098966257.1">
    <property type="nucleotide sequence ID" value="NZ_PDKZ01000002.1"/>
</dbReference>
<dbReference type="AlphaFoldDB" id="A0A2C5W9W2"/>
<evidence type="ECO:0000313" key="3">
    <source>
        <dbReference type="Proteomes" id="UP000222460"/>
    </source>
</evidence>
<organism evidence="2 3">
    <name type="scientific">Pseudomonas putida</name>
    <name type="common">Arthrobacter siderocapsulatus</name>
    <dbReference type="NCBI Taxonomy" id="303"/>
    <lineage>
        <taxon>Bacteria</taxon>
        <taxon>Pseudomonadati</taxon>
        <taxon>Pseudomonadota</taxon>
        <taxon>Gammaproteobacteria</taxon>
        <taxon>Pseudomonadales</taxon>
        <taxon>Pseudomonadaceae</taxon>
        <taxon>Pseudomonas</taxon>
    </lineage>
</organism>
<feature type="signal peptide" evidence="1">
    <location>
        <begin position="1"/>
        <end position="26"/>
    </location>
</feature>
<reference evidence="3" key="1">
    <citation type="submission" date="2017-10" db="EMBL/GenBank/DDBJ databases">
        <title>FDA dAtabase for Regulatory Grade micrObial Sequences (FDA-ARGOS): Supporting development and validation of Infectious Disease Dx tests.</title>
        <authorList>
            <person name="Goldberg B."/>
            <person name="Campos J."/>
            <person name="Tallon L."/>
            <person name="Sadzewicz L."/>
            <person name="Ott S."/>
            <person name="Zhao X."/>
            <person name="Nagaraj S."/>
            <person name="Vavikolanu K."/>
            <person name="Aluvathingal J."/>
            <person name="Nadendla S."/>
            <person name="Geyer C."/>
            <person name="Sichtig H."/>
        </authorList>
    </citation>
    <scope>NUCLEOTIDE SEQUENCE [LARGE SCALE GENOMIC DNA]</scope>
    <source>
        <strain evidence="3">FDAARGOS_376</strain>
    </source>
</reference>
<evidence type="ECO:0000256" key="1">
    <source>
        <dbReference type="SAM" id="SignalP"/>
    </source>
</evidence>
<dbReference type="InterPro" id="IPR010546">
    <property type="entry name" value="DUF1120"/>
</dbReference>
<name>A0A2C5W9W2_PSEPU</name>
<comment type="caution">
    <text evidence="2">The sequence shown here is derived from an EMBL/GenBank/DDBJ whole genome shotgun (WGS) entry which is preliminary data.</text>
</comment>
<evidence type="ECO:0000313" key="2">
    <source>
        <dbReference type="EMBL" id="PHH41473.1"/>
    </source>
</evidence>
<feature type="chain" id="PRO_5012993688" description="DUF1120 domain-containing protein" evidence="1">
    <location>
        <begin position="27"/>
        <end position="176"/>
    </location>
</feature>